<evidence type="ECO:0000256" key="1">
    <source>
        <dbReference type="SAM" id="MobiDB-lite"/>
    </source>
</evidence>
<feature type="compositionally biased region" description="Basic and acidic residues" evidence="1">
    <location>
        <begin position="27"/>
        <end position="43"/>
    </location>
</feature>
<evidence type="ECO:0000313" key="3">
    <source>
        <dbReference type="Proteomes" id="UP000038009"/>
    </source>
</evidence>
<name>A0A0N0P834_LEPSE</name>
<feature type="region of interest" description="Disordered" evidence="1">
    <location>
        <begin position="86"/>
        <end position="105"/>
    </location>
</feature>
<feature type="region of interest" description="Disordered" evidence="1">
    <location>
        <begin position="1"/>
        <end position="43"/>
    </location>
</feature>
<feature type="compositionally biased region" description="Basic and acidic residues" evidence="1">
    <location>
        <begin position="86"/>
        <end position="97"/>
    </location>
</feature>
<evidence type="ECO:0000313" key="2">
    <source>
        <dbReference type="EMBL" id="KPI89047.1"/>
    </source>
</evidence>
<dbReference type="EMBL" id="LJSK01000033">
    <property type="protein sequence ID" value="KPI89047.1"/>
    <property type="molecule type" value="Genomic_DNA"/>
</dbReference>
<dbReference type="OMA" id="PREEFIC"/>
<accession>A0A0N0P834</accession>
<dbReference type="OrthoDB" id="10542317at2759"/>
<gene>
    <name evidence="2" type="ORF">ABL78_1860</name>
</gene>
<keyword evidence="3" id="KW-1185">Reference proteome</keyword>
<dbReference type="Proteomes" id="UP000038009">
    <property type="component" value="Unassembled WGS sequence"/>
</dbReference>
<protein>
    <submittedName>
        <fullName evidence="2">Uncharacterized protein</fullName>
    </submittedName>
</protein>
<comment type="caution">
    <text evidence="2">The sequence shown here is derived from an EMBL/GenBank/DDBJ whole genome shotgun (WGS) entry which is preliminary data.</text>
</comment>
<dbReference type="AlphaFoldDB" id="A0A0N0P834"/>
<sequence length="105" mass="12027">MSNNADPAPTAPGQQEADPMPIPNPVHEVDLDRMRKETDERWANRPRVVRGLDDARLQPREEFICRLPNGGVSDFALAQLEQNRLRREQEERAKAEKQQQQTDGV</sequence>
<reference evidence="2 3" key="1">
    <citation type="journal article" date="2015" name="PLoS Pathog.">
        <title>Leptomonas seymouri: Adaptations to the Dixenous Life Cycle Analyzed by Genome Sequencing, Transcriptome Profiling and Co-infection with Leishmania donovani.</title>
        <authorList>
            <person name="Kraeva N."/>
            <person name="Butenko A."/>
            <person name="Hlavacova J."/>
            <person name="Kostygov A."/>
            <person name="Myskova J."/>
            <person name="Grybchuk D."/>
            <person name="Lestinova T."/>
            <person name="Votypka J."/>
            <person name="Volf P."/>
            <person name="Opperdoes F."/>
            <person name="Flegontov P."/>
            <person name="Lukes J."/>
            <person name="Yurchenko V."/>
        </authorList>
    </citation>
    <scope>NUCLEOTIDE SEQUENCE [LARGE SCALE GENOMIC DNA]</scope>
    <source>
        <strain evidence="2 3">ATCC 30220</strain>
    </source>
</reference>
<organism evidence="2 3">
    <name type="scientific">Leptomonas seymouri</name>
    <dbReference type="NCBI Taxonomy" id="5684"/>
    <lineage>
        <taxon>Eukaryota</taxon>
        <taxon>Discoba</taxon>
        <taxon>Euglenozoa</taxon>
        <taxon>Kinetoplastea</taxon>
        <taxon>Metakinetoplastina</taxon>
        <taxon>Trypanosomatida</taxon>
        <taxon>Trypanosomatidae</taxon>
        <taxon>Leishmaniinae</taxon>
        <taxon>Leptomonas</taxon>
    </lineage>
</organism>
<proteinExistence type="predicted"/>
<dbReference type="VEuPathDB" id="TriTrypDB:Lsey_0033_0250"/>